<dbReference type="EMBL" id="JACGWM010001924">
    <property type="protein sequence ID" value="KAL0285645.1"/>
    <property type="molecule type" value="Genomic_DNA"/>
</dbReference>
<dbReference type="GO" id="GO:0009535">
    <property type="term" value="C:chloroplast thylakoid membrane"/>
    <property type="evidence" value="ECO:0007669"/>
    <property type="project" value="TreeGrafter"/>
</dbReference>
<dbReference type="InterPro" id="IPR036408">
    <property type="entry name" value="PSI_PsaA/B_sf"/>
</dbReference>
<reference evidence="2" key="2">
    <citation type="journal article" date="2024" name="Plant">
        <title>Genomic evolution and insights into agronomic trait innovations of Sesamum species.</title>
        <authorList>
            <person name="Miao H."/>
            <person name="Wang L."/>
            <person name="Qu L."/>
            <person name="Liu H."/>
            <person name="Sun Y."/>
            <person name="Le M."/>
            <person name="Wang Q."/>
            <person name="Wei S."/>
            <person name="Zheng Y."/>
            <person name="Lin W."/>
            <person name="Duan Y."/>
            <person name="Cao H."/>
            <person name="Xiong S."/>
            <person name="Wang X."/>
            <person name="Wei L."/>
            <person name="Li C."/>
            <person name="Ma Q."/>
            <person name="Ju M."/>
            <person name="Zhao R."/>
            <person name="Li G."/>
            <person name="Mu C."/>
            <person name="Tian Q."/>
            <person name="Mei H."/>
            <person name="Zhang T."/>
            <person name="Gao T."/>
            <person name="Zhang H."/>
        </authorList>
    </citation>
    <scope>NUCLEOTIDE SEQUENCE</scope>
    <source>
        <strain evidence="2">KEN8</strain>
    </source>
</reference>
<sequence length="293" mass="32900">MRRMLKFGPLVVISSLRIVYEHGYPPRVGAFAFTKESLSSVIRRSFLMDDEYCAVMIQMVLIIKGVPPKLTVNPETFWLARPLTLRTAYTCPTATLNLKEAYSPANSFKESQPMHQSTVPKPLIEISVSSRTHKDSDSLFYSLADYLRKECLLSAVKGQREGEEGLALASLGVITSLVAQHMYSLPAYAFIAQDFTTQAALYTHHQYIAGFIMTGAFAHGAIFFIRDYNPEQNEDNVLARMLLVPPSARLHAFGLLACIRVPSSRHHNRSSVPPSRNQNLTRNRQSGRRHGKE</sequence>
<dbReference type="PANTHER" id="PTHR30128:SF19">
    <property type="entry name" value="PHOTOSYSTEM I P700 CHLOROPHYLL A APOPROTEIN A1-RELATED"/>
    <property type="match status" value="1"/>
</dbReference>
<name>A0AAW2IU76_9LAMI</name>
<protein>
    <submittedName>
        <fullName evidence="2">Photosystem I chlorophyll a apoprotein A2</fullName>
    </submittedName>
</protein>
<feature type="compositionally biased region" description="Polar residues" evidence="1">
    <location>
        <begin position="270"/>
        <end position="284"/>
    </location>
</feature>
<gene>
    <name evidence="2" type="ORF">Scaly_2812700</name>
</gene>
<accession>A0AAW2IU76</accession>
<dbReference type="GO" id="GO:0015979">
    <property type="term" value="P:photosynthesis"/>
    <property type="evidence" value="ECO:0007669"/>
    <property type="project" value="InterPro"/>
</dbReference>
<organism evidence="2">
    <name type="scientific">Sesamum calycinum</name>
    <dbReference type="NCBI Taxonomy" id="2727403"/>
    <lineage>
        <taxon>Eukaryota</taxon>
        <taxon>Viridiplantae</taxon>
        <taxon>Streptophyta</taxon>
        <taxon>Embryophyta</taxon>
        <taxon>Tracheophyta</taxon>
        <taxon>Spermatophyta</taxon>
        <taxon>Magnoliopsida</taxon>
        <taxon>eudicotyledons</taxon>
        <taxon>Gunneridae</taxon>
        <taxon>Pentapetalae</taxon>
        <taxon>asterids</taxon>
        <taxon>lamiids</taxon>
        <taxon>Lamiales</taxon>
        <taxon>Pedaliaceae</taxon>
        <taxon>Sesamum</taxon>
    </lineage>
</organism>
<reference evidence="2" key="1">
    <citation type="submission" date="2020-06" db="EMBL/GenBank/DDBJ databases">
        <authorList>
            <person name="Li T."/>
            <person name="Hu X."/>
            <person name="Zhang T."/>
            <person name="Song X."/>
            <person name="Zhang H."/>
            <person name="Dai N."/>
            <person name="Sheng W."/>
            <person name="Hou X."/>
            <person name="Wei L."/>
        </authorList>
    </citation>
    <scope>NUCLEOTIDE SEQUENCE</scope>
    <source>
        <strain evidence="2">KEN8</strain>
        <tissue evidence="2">Leaf</tissue>
    </source>
</reference>
<dbReference type="AlphaFoldDB" id="A0AAW2IU76"/>
<evidence type="ECO:0000313" key="2">
    <source>
        <dbReference type="EMBL" id="KAL0285645.1"/>
    </source>
</evidence>
<dbReference type="SUPFAM" id="SSF81558">
    <property type="entry name" value="Photosystem I subunits PsaA/PsaB"/>
    <property type="match status" value="1"/>
</dbReference>
<proteinExistence type="predicted"/>
<feature type="region of interest" description="Disordered" evidence="1">
    <location>
        <begin position="265"/>
        <end position="293"/>
    </location>
</feature>
<dbReference type="PANTHER" id="PTHR30128">
    <property type="entry name" value="OUTER MEMBRANE PROTEIN, OMPA-RELATED"/>
    <property type="match status" value="1"/>
</dbReference>
<dbReference type="PRINTS" id="PR00257">
    <property type="entry name" value="PHOTSYSPSAAB"/>
</dbReference>
<dbReference type="Gene3D" id="1.20.1130.10">
    <property type="entry name" value="Photosystem I PsaA/PsaB"/>
    <property type="match status" value="1"/>
</dbReference>
<evidence type="ECO:0000256" key="1">
    <source>
        <dbReference type="SAM" id="MobiDB-lite"/>
    </source>
</evidence>
<comment type="caution">
    <text evidence="2">The sequence shown here is derived from an EMBL/GenBank/DDBJ whole genome shotgun (WGS) entry which is preliminary data.</text>
</comment>
<dbReference type="Pfam" id="PF00223">
    <property type="entry name" value="PsaA_PsaB"/>
    <property type="match status" value="1"/>
</dbReference>
<dbReference type="InterPro" id="IPR001280">
    <property type="entry name" value="PSI_PsaA/B"/>
</dbReference>